<evidence type="ECO:0000313" key="1">
    <source>
        <dbReference type="EMBL" id="QTA88113.1"/>
    </source>
</evidence>
<protein>
    <submittedName>
        <fullName evidence="1">Uncharacterized protein</fullName>
    </submittedName>
</protein>
<name>A0A975BMW7_9BACT</name>
<dbReference type="KEGG" id="dmm:dnm_041540"/>
<organism evidence="1 2">
    <name type="scientific">Desulfonema magnum</name>
    <dbReference type="NCBI Taxonomy" id="45655"/>
    <lineage>
        <taxon>Bacteria</taxon>
        <taxon>Pseudomonadati</taxon>
        <taxon>Thermodesulfobacteriota</taxon>
        <taxon>Desulfobacteria</taxon>
        <taxon>Desulfobacterales</taxon>
        <taxon>Desulfococcaceae</taxon>
        <taxon>Desulfonema</taxon>
    </lineage>
</organism>
<evidence type="ECO:0000313" key="2">
    <source>
        <dbReference type="Proteomes" id="UP000663722"/>
    </source>
</evidence>
<reference evidence="1" key="1">
    <citation type="journal article" date="2021" name="Microb. Physiol.">
        <title>Proteogenomic Insights into the Physiology of Marine, Sulfate-Reducing, Filamentous Desulfonema limicola and Desulfonema magnum.</title>
        <authorList>
            <person name="Schnaars V."/>
            <person name="Wohlbrand L."/>
            <person name="Scheve S."/>
            <person name="Hinrichs C."/>
            <person name="Reinhardt R."/>
            <person name="Rabus R."/>
        </authorList>
    </citation>
    <scope>NUCLEOTIDE SEQUENCE</scope>
    <source>
        <strain evidence="1">4be13</strain>
    </source>
</reference>
<dbReference type="AlphaFoldDB" id="A0A975BMW7"/>
<keyword evidence="2" id="KW-1185">Reference proteome</keyword>
<dbReference type="EMBL" id="CP061800">
    <property type="protein sequence ID" value="QTA88113.1"/>
    <property type="molecule type" value="Genomic_DNA"/>
</dbReference>
<accession>A0A975BMW7</accession>
<gene>
    <name evidence="1" type="ORF">dnm_041540</name>
</gene>
<sequence>MLQNCSLRFKKSAFGSGQPRCPGCNVIPGGGSIMWDAVWRYVLNTELDEFAYVPAGK</sequence>
<dbReference type="Proteomes" id="UP000663722">
    <property type="component" value="Chromosome"/>
</dbReference>
<proteinExistence type="predicted"/>